<evidence type="ECO:0000313" key="2">
    <source>
        <dbReference type="EMBL" id="TDR79887.1"/>
    </source>
</evidence>
<dbReference type="AlphaFoldDB" id="A0A4R7B8G1"/>
<dbReference type="Proteomes" id="UP000295611">
    <property type="component" value="Unassembled WGS sequence"/>
</dbReference>
<dbReference type="GO" id="GO:0016747">
    <property type="term" value="F:acyltransferase activity, transferring groups other than amino-acyl groups"/>
    <property type="evidence" value="ECO:0007669"/>
    <property type="project" value="InterPro"/>
</dbReference>
<proteinExistence type="predicted"/>
<dbReference type="CDD" id="cd04301">
    <property type="entry name" value="NAT_SF"/>
    <property type="match status" value="1"/>
</dbReference>
<dbReference type="PROSITE" id="PS51186">
    <property type="entry name" value="GNAT"/>
    <property type="match status" value="1"/>
</dbReference>
<dbReference type="InterPro" id="IPR000182">
    <property type="entry name" value="GNAT_dom"/>
</dbReference>
<keyword evidence="3" id="KW-1185">Reference proteome</keyword>
<organism evidence="2 3">
    <name type="scientific">Paludibacterium purpuratum</name>
    <dbReference type="NCBI Taxonomy" id="1144873"/>
    <lineage>
        <taxon>Bacteria</taxon>
        <taxon>Pseudomonadati</taxon>
        <taxon>Pseudomonadota</taxon>
        <taxon>Betaproteobacteria</taxon>
        <taxon>Neisseriales</taxon>
        <taxon>Chromobacteriaceae</taxon>
        <taxon>Paludibacterium</taxon>
    </lineage>
</organism>
<dbReference type="InterPro" id="IPR016181">
    <property type="entry name" value="Acyl_CoA_acyltransferase"/>
</dbReference>
<dbReference type="SUPFAM" id="SSF55729">
    <property type="entry name" value="Acyl-CoA N-acyltransferases (Nat)"/>
    <property type="match status" value="1"/>
</dbReference>
<gene>
    <name evidence="2" type="ORF">DFP86_10626</name>
</gene>
<comment type="caution">
    <text evidence="2">The sequence shown here is derived from an EMBL/GenBank/DDBJ whole genome shotgun (WGS) entry which is preliminary data.</text>
</comment>
<dbReference type="InterPro" id="IPR053144">
    <property type="entry name" value="Acetyltransferase_Butenolide"/>
</dbReference>
<dbReference type="OrthoDB" id="3216107at2"/>
<evidence type="ECO:0000313" key="3">
    <source>
        <dbReference type="Proteomes" id="UP000295611"/>
    </source>
</evidence>
<dbReference type="RefSeq" id="WP_133680084.1">
    <property type="nucleotide sequence ID" value="NZ_SNZP01000006.1"/>
</dbReference>
<sequence>MPITFDTDPQRLDRETIYRFLSQESYWARDLPRAIFERSLAGSLCFGGYDDAGTQVAFARVVTDRATFGYLADVFVHADWRGQGIGKALVRFILDYPELQDLRRFMLATADAHSLYAGYGFTPLSAPDRLMERLDQGVYRRLAAQASTAS</sequence>
<dbReference type="Gene3D" id="3.40.630.30">
    <property type="match status" value="1"/>
</dbReference>
<accession>A0A4R7B8G1</accession>
<dbReference type="EMBL" id="SNZP01000006">
    <property type="protein sequence ID" value="TDR79887.1"/>
    <property type="molecule type" value="Genomic_DNA"/>
</dbReference>
<evidence type="ECO:0000259" key="1">
    <source>
        <dbReference type="PROSITE" id="PS51186"/>
    </source>
</evidence>
<reference evidence="2 3" key="1">
    <citation type="submission" date="2019-03" db="EMBL/GenBank/DDBJ databases">
        <title>Genomic Encyclopedia of Type Strains, Phase III (KMG-III): the genomes of soil and plant-associated and newly described type strains.</title>
        <authorList>
            <person name="Whitman W."/>
        </authorList>
    </citation>
    <scope>NUCLEOTIDE SEQUENCE [LARGE SCALE GENOMIC DNA]</scope>
    <source>
        <strain evidence="2 3">CECT 8976</strain>
    </source>
</reference>
<feature type="domain" description="N-acetyltransferase" evidence="1">
    <location>
        <begin position="3"/>
        <end position="145"/>
    </location>
</feature>
<dbReference type="Pfam" id="PF00583">
    <property type="entry name" value="Acetyltransf_1"/>
    <property type="match status" value="1"/>
</dbReference>
<keyword evidence="2" id="KW-0808">Transferase</keyword>
<protein>
    <submittedName>
        <fullName evidence="2">Acetyltransferase (GNAT) family protein</fullName>
    </submittedName>
</protein>
<dbReference type="PANTHER" id="PTHR43233:SF1">
    <property type="entry name" value="FAMILY N-ACETYLTRANSFERASE, PUTATIVE (AFU_ORTHOLOGUE AFUA_6G03350)-RELATED"/>
    <property type="match status" value="1"/>
</dbReference>
<name>A0A4R7B8G1_9NEIS</name>
<dbReference type="PANTHER" id="PTHR43233">
    <property type="entry name" value="FAMILY N-ACETYLTRANSFERASE, PUTATIVE (AFU_ORTHOLOGUE AFUA_6G03350)-RELATED"/>
    <property type="match status" value="1"/>
</dbReference>